<dbReference type="HOGENOM" id="CLU_2326608_0_0_1"/>
<proteinExistence type="predicted"/>
<dbReference type="EMBL" id="KB741222">
    <property type="protein sequence ID" value="ENN72400.1"/>
    <property type="molecule type" value="Genomic_DNA"/>
</dbReference>
<organism evidence="1">
    <name type="scientific">Dendroctonus ponderosae</name>
    <name type="common">Mountain pine beetle</name>
    <dbReference type="NCBI Taxonomy" id="77166"/>
    <lineage>
        <taxon>Eukaryota</taxon>
        <taxon>Metazoa</taxon>
        <taxon>Ecdysozoa</taxon>
        <taxon>Arthropoda</taxon>
        <taxon>Hexapoda</taxon>
        <taxon>Insecta</taxon>
        <taxon>Pterygota</taxon>
        <taxon>Neoptera</taxon>
        <taxon>Endopterygota</taxon>
        <taxon>Coleoptera</taxon>
        <taxon>Polyphaga</taxon>
        <taxon>Cucujiformia</taxon>
        <taxon>Curculionidae</taxon>
        <taxon>Scolytinae</taxon>
        <taxon>Dendroctonus</taxon>
    </lineage>
</organism>
<evidence type="ECO:0000313" key="1">
    <source>
        <dbReference type="EMBL" id="ENN72400.1"/>
    </source>
</evidence>
<name>N6TSZ2_DENPD</name>
<gene>
    <name evidence="1" type="ORF">YQE_10944</name>
</gene>
<reference evidence="1" key="1">
    <citation type="journal article" date="2013" name="Genome Biol.">
        <title>Draft genome of the mountain pine beetle, Dendroctonus ponderosae Hopkins, a major forest pest.</title>
        <authorList>
            <person name="Keeling C.I."/>
            <person name="Yuen M.M."/>
            <person name="Liao N.Y."/>
            <person name="Docking T.R."/>
            <person name="Chan S.K."/>
            <person name="Taylor G.A."/>
            <person name="Palmquist D.L."/>
            <person name="Jackman S.D."/>
            <person name="Nguyen A."/>
            <person name="Li M."/>
            <person name="Henderson H."/>
            <person name="Janes J.K."/>
            <person name="Zhao Y."/>
            <person name="Pandoh P."/>
            <person name="Moore R."/>
            <person name="Sperling F.A."/>
            <person name="Huber D.P."/>
            <person name="Birol I."/>
            <person name="Jones S.J."/>
            <person name="Bohlmann J."/>
        </authorList>
    </citation>
    <scope>NUCLEOTIDE SEQUENCE</scope>
</reference>
<protein>
    <submittedName>
        <fullName evidence="1">Uncharacterized protein</fullName>
    </submittedName>
</protein>
<sequence length="99" mass="11324">MPEGAFVLPPRDDAAEYDESSDVHNVEHDPKHVVWRKSNKAFIKLLVVPNANLQANQDVVCGFSMEHIYTNILVATMENKQPQKSHHRVRIFFNLGKIT</sequence>
<dbReference type="AlphaFoldDB" id="N6TSZ2"/>
<dbReference type="OrthoDB" id="283815at2759"/>
<accession>N6TSZ2</accession>
<feature type="non-terminal residue" evidence="1">
    <location>
        <position position="1"/>
    </location>
</feature>
<feature type="non-terminal residue" evidence="1">
    <location>
        <position position="99"/>
    </location>
</feature>